<sequence>MKKKLMILILVVAVVLFVGYTTIRSDKTTKAITKEWSFSADVIDSLSLLGAEQDVKTTIIETEKEETVVKLAGKVSDKTEKELNKAKTKAASLEITLSDIDGFKLMPSSDGKSELEMKVFLGKNASIKNLKIESIVGNVDVTVPQDFQGKYVTTAKNGGEVLAVPDTSKDQDEVIEISTIGDIRIKK</sequence>
<dbReference type="RefSeq" id="WP_208929902.1">
    <property type="nucleotide sequence ID" value="NZ_CP013655.1"/>
</dbReference>
<keyword evidence="2" id="KW-1185">Reference proteome</keyword>
<organism evidence="1 2">
    <name type="scientific">Enterococcus rotai</name>
    <dbReference type="NCBI Taxonomy" id="118060"/>
    <lineage>
        <taxon>Bacteria</taxon>
        <taxon>Bacillati</taxon>
        <taxon>Bacillota</taxon>
        <taxon>Bacilli</taxon>
        <taxon>Lactobacillales</taxon>
        <taxon>Enterococcaceae</taxon>
        <taxon>Enterococcus</taxon>
    </lineage>
</organism>
<dbReference type="EMBL" id="CP013655">
    <property type="protein sequence ID" value="ALS36682.1"/>
    <property type="molecule type" value="Genomic_DNA"/>
</dbReference>
<reference evidence="2" key="1">
    <citation type="submission" date="2015-12" db="EMBL/GenBank/DDBJ databases">
        <authorList>
            <person name="Lauer A."/>
            <person name="Humrighouse B."/>
            <person name="Loparev V."/>
            <person name="Shewmaker P.L."/>
            <person name="Whitney A.M."/>
            <person name="McLaughlin R.W."/>
        </authorList>
    </citation>
    <scope>NUCLEOTIDE SEQUENCE [LARGE SCALE GENOMIC DNA]</scope>
    <source>
        <strain evidence="2">LMG 26678</strain>
    </source>
</reference>
<proteinExistence type="predicted"/>
<dbReference type="Proteomes" id="UP000067523">
    <property type="component" value="Chromosome"/>
</dbReference>
<dbReference type="AlphaFoldDB" id="A0A0U2WXC4"/>
<evidence type="ECO:0000313" key="1">
    <source>
        <dbReference type="EMBL" id="ALS36682.1"/>
    </source>
</evidence>
<gene>
    <name evidence="1" type="ORF">ATZ35_05790</name>
</gene>
<dbReference type="KEGG" id="erx:ATZ35_05790"/>
<evidence type="ECO:0008006" key="3">
    <source>
        <dbReference type="Google" id="ProtNLM"/>
    </source>
</evidence>
<protein>
    <recommendedName>
        <fullName evidence="3">Adhesin domain-containing protein</fullName>
    </recommendedName>
</protein>
<dbReference type="STRING" id="118060.ATZ35_05790"/>
<evidence type="ECO:0000313" key="2">
    <source>
        <dbReference type="Proteomes" id="UP000067523"/>
    </source>
</evidence>
<name>A0A0U2WXC4_9ENTE</name>
<accession>A0A0U2WXC4</accession>